<feature type="transmembrane region" description="Helical" evidence="1">
    <location>
        <begin position="60"/>
        <end position="81"/>
    </location>
</feature>
<organism evidence="2 3">
    <name type="scientific">Streptomyces reniochalinae</name>
    <dbReference type="NCBI Taxonomy" id="2250578"/>
    <lineage>
        <taxon>Bacteria</taxon>
        <taxon>Bacillati</taxon>
        <taxon>Actinomycetota</taxon>
        <taxon>Actinomycetes</taxon>
        <taxon>Kitasatosporales</taxon>
        <taxon>Streptomycetaceae</taxon>
        <taxon>Streptomyces</taxon>
    </lineage>
</organism>
<name>A0A367EGP7_9ACTN</name>
<dbReference type="Proteomes" id="UP000253507">
    <property type="component" value="Unassembled WGS sequence"/>
</dbReference>
<dbReference type="AlphaFoldDB" id="A0A367EGP7"/>
<evidence type="ECO:0000313" key="2">
    <source>
        <dbReference type="EMBL" id="RCG16929.1"/>
    </source>
</evidence>
<comment type="caution">
    <text evidence="2">The sequence shown here is derived from an EMBL/GenBank/DDBJ whole genome shotgun (WGS) entry which is preliminary data.</text>
</comment>
<protein>
    <submittedName>
        <fullName evidence="2">Uncharacterized protein</fullName>
    </submittedName>
</protein>
<keyword evidence="3" id="KW-1185">Reference proteome</keyword>
<dbReference type="OrthoDB" id="4224232at2"/>
<evidence type="ECO:0000313" key="3">
    <source>
        <dbReference type="Proteomes" id="UP000253507"/>
    </source>
</evidence>
<keyword evidence="1" id="KW-1133">Transmembrane helix</keyword>
<evidence type="ECO:0000256" key="1">
    <source>
        <dbReference type="SAM" id="Phobius"/>
    </source>
</evidence>
<keyword evidence="1" id="KW-0812">Transmembrane</keyword>
<accession>A0A367EGP7</accession>
<sequence>MLLAIGDVVRDRQDDALGTVAGMASGVVLLRLNDAVRPVPSANVEMVARAVKPRTPTADVANLCFVALGLIVGVVMGTAIAQLGGGAFLISSVTFTSTVTVIGALSGLILRPRRLRV</sequence>
<proteinExistence type="predicted"/>
<dbReference type="RefSeq" id="WP_114016623.1">
    <property type="nucleotide sequence ID" value="NZ_QOIM01000037.1"/>
</dbReference>
<keyword evidence="1" id="KW-0472">Membrane</keyword>
<gene>
    <name evidence="2" type="ORF">DQ392_17745</name>
</gene>
<feature type="transmembrane region" description="Helical" evidence="1">
    <location>
        <begin position="87"/>
        <end position="110"/>
    </location>
</feature>
<dbReference type="EMBL" id="QOIM01000037">
    <property type="protein sequence ID" value="RCG16929.1"/>
    <property type="molecule type" value="Genomic_DNA"/>
</dbReference>
<reference evidence="2 3" key="1">
    <citation type="submission" date="2018-06" db="EMBL/GenBank/DDBJ databases">
        <title>Streptomyces reniochalinae sp. nov. and Streptomyces diacarnus sp. nov. from marine sponges.</title>
        <authorList>
            <person name="Li L."/>
        </authorList>
    </citation>
    <scope>NUCLEOTIDE SEQUENCE [LARGE SCALE GENOMIC DNA]</scope>
    <source>
        <strain evidence="2 3">LHW50302</strain>
    </source>
</reference>